<keyword evidence="2" id="KW-0378">Hydrolase</keyword>
<dbReference type="InterPro" id="IPR036380">
    <property type="entry name" value="Isochorismatase-like_sf"/>
</dbReference>
<comment type="similarity">
    <text evidence="1">Belongs to the isochorismatase family.</text>
</comment>
<dbReference type="OrthoDB" id="9796485at2"/>
<organism evidence="3 4">
    <name type="scientific">Robertmurraya kyonggiensis</name>
    <dbReference type="NCBI Taxonomy" id="1037680"/>
    <lineage>
        <taxon>Bacteria</taxon>
        <taxon>Bacillati</taxon>
        <taxon>Bacillota</taxon>
        <taxon>Bacilli</taxon>
        <taxon>Bacillales</taxon>
        <taxon>Bacillaceae</taxon>
        <taxon>Robertmurraya</taxon>
    </lineage>
</organism>
<dbReference type="PANTHER" id="PTHR11080">
    <property type="entry name" value="PYRAZINAMIDASE/NICOTINAMIDASE"/>
    <property type="match status" value="1"/>
</dbReference>
<keyword evidence="4" id="KW-1185">Reference proteome</keyword>
<dbReference type="Proteomes" id="UP000307756">
    <property type="component" value="Unassembled WGS sequence"/>
</dbReference>
<reference evidence="3 4" key="1">
    <citation type="journal article" date="2011" name="J. Microbiol.">
        <title>Bacillus kyonggiensis sp. nov., isolated from soil of a lettuce field.</title>
        <authorList>
            <person name="Dong K."/>
            <person name="Lee S."/>
        </authorList>
    </citation>
    <scope>NUCLEOTIDE SEQUENCE [LARGE SCALE GENOMIC DNA]</scope>
    <source>
        <strain evidence="3 4">NB22</strain>
    </source>
</reference>
<dbReference type="PANTHER" id="PTHR11080:SF2">
    <property type="entry name" value="LD05707P"/>
    <property type="match status" value="1"/>
</dbReference>
<dbReference type="GO" id="GO:0016787">
    <property type="term" value="F:hydrolase activity"/>
    <property type="evidence" value="ECO:0007669"/>
    <property type="project" value="UniProtKB-KW"/>
</dbReference>
<dbReference type="SUPFAM" id="SSF52499">
    <property type="entry name" value="Isochorismatase-like hydrolases"/>
    <property type="match status" value="1"/>
</dbReference>
<accession>A0A4U1D9W8</accession>
<dbReference type="AlphaFoldDB" id="A0A4U1D9W8"/>
<dbReference type="Gene3D" id="3.40.50.850">
    <property type="entry name" value="Isochorismatase-like"/>
    <property type="match status" value="1"/>
</dbReference>
<evidence type="ECO:0000313" key="3">
    <source>
        <dbReference type="EMBL" id="TKC19369.1"/>
    </source>
</evidence>
<evidence type="ECO:0000256" key="1">
    <source>
        <dbReference type="ARBA" id="ARBA00006336"/>
    </source>
</evidence>
<dbReference type="InterPro" id="IPR052347">
    <property type="entry name" value="Isochorismatase_Nicotinamidase"/>
</dbReference>
<name>A0A4U1D9W8_9BACI</name>
<evidence type="ECO:0000256" key="2">
    <source>
        <dbReference type="ARBA" id="ARBA00022801"/>
    </source>
</evidence>
<gene>
    <name evidence="3" type="ORF">FA727_07470</name>
</gene>
<dbReference type="EMBL" id="SWBM01000001">
    <property type="protein sequence ID" value="TKC19369.1"/>
    <property type="molecule type" value="Genomic_DNA"/>
</dbReference>
<evidence type="ECO:0000313" key="4">
    <source>
        <dbReference type="Proteomes" id="UP000307756"/>
    </source>
</evidence>
<sequence>MLNTNYKEIVDLTAVGGQNPKKLNDILRLAASEKIAPSSRDEEKVLFVGIDFQNDFMENGELAVPNSHKDIENTTKFLYQNFDKITSIAVSLDTHAPHQIFHPSWWVDNEGNHPNPYTIITEEDIIHGKWMSVENQKESLEYVQQLENQGRMKLCIWPLHCIEGTNGAALEGQFSNMIHFHSIARKSPIHKIVKGKAPLSEMYGIIKPEYDKNSYVNSEFLELLKGYDKILVAGEAKSHCVLESLRQILEHYQDDVHLTSRIYVLADCMSSIPGFEENAENTLHDFINKYHINIVHSNELTI</sequence>
<proteinExistence type="inferred from homology"/>
<protein>
    <submittedName>
        <fullName evidence="3">Isochorismatase family protein</fullName>
    </submittedName>
</protein>
<comment type="caution">
    <text evidence="3">The sequence shown here is derived from an EMBL/GenBank/DDBJ whole genome shotgun (WGS) entry which is preliminary data.</text>
</comment>